<keyword evidence="2" id="KW-0489">Methyltransferase</keyword>
<accession>A0ABU7XCN3</accession>
<sequence>MEKVKIVDLLLRDPRYADRLRLEPFGNKIFSQFDEDGIIQEIFRRIGTTNKRFVEFGVGTGIENNTLALLLYGWKGLWIEGGGSSVRRIESQFSDVLSGARLTLIHSFITADNINALIGTWGQGEIDLLSIDIDGNDYYVFDAIDVVQPRVVVIEYNAKFPPDLSVVQRYKPDHLWGLTDYYGASLAALERLGRKKGYALVGCNLAGANAFFVRQELAEGKFQKPFTAANHYQPARYFLWQLYVSGQSYVPAWGEYRRVSESGNVEQFD</sequence>
<evidence type="ECO:0000313" key="3">
    <source>
        <dbReference type="Proteomes" id="UP001350748"/>
    </source>
</evidence>
<protein>
    <submittedName>
        <fullName evidence="2">FkbM family methyltransferase</fullName>
    </submittedName>
</protein>
<dbReference type="Pfam" id="PF05050">
    <property type="entry name" value="Methyltransf_21"/>
    <property type="match status" value="1"/>
</dbReference>
<evidence type="ECO:0000313" key="2">
    <source>
        <dbReference type="EMBL" id="MEF3364970.1"/>
    </source>
</evidence>
<comment type="caution">
    <text evidence="2">The sequence shown here is derived from an EMBL/GenBank/DDBJ whole genome shotgun (WGS) entry which is preliminary data.</text>
</comment>
<organism evidence="2 3">
    <name type="scientific">Methylocystis borbori</name>
    <dbReference type="NCBI Taxonomy" id="3118750"/>
    <lineage>
        <taxon>Bacteria</taxon>
        <taxon>Pseudomonadati</taxon>
        <taxon>Pseudomonadota</taxon>
        <taxon>Alphaproteobacteria</taxon>
        <taxon>Hyphomicrobiales</taxon>
        <taxon>Methylocystaceae</taxon>
        <taxon>Methylocystis</taxon>
    </lineage>
</organism>
<proteinExistence type="predicted"/>
<keyword evidence="3" id="KW-1185">Reference proteome</keyword>
<gene>
    <name evidence="2" type="ORF">V3H18_00315</name>
</gene>
<dbReference type="InterPro" id="IPR006342">
    <property type="entry name" value="FkbM_mtfrase"/>
</dbReference>
<dbReference type="EMBL" id="JAZHYN010000001">
    <property type="protein sequence ID" value="MEF3364970.1"/>
    <property type="molecule type" value="Genomic_DNA"/>
</dbReference>
<feature type="domain" description="Methyltransferase FkbM" evidence="1">
    <location>
        <begin position="122"/>
        <end position="158"/>
    </location>
</feature>
<dbReference type="GO" id="GO:0008168">
    <property type="term" value="F:methyltransferase activity"/>
    <property type="evidence" value="ECO:0007669"/>
    <property type="project" value="UniProtKB-KW"/>
</dbReference>
<name>A0ABU7XCN3_9HYPH</name>
<evidence type="ECO:0000259" key="1">
    <source>
        <dbReference type="Pfam" id="PF05050"/>
    </source>
</evidence>
<reference evidence="2 3" key="1">
    <citation type="submission" date="2024-02" db="EMBL/GenBank/DDBJ databases">
        <authorList>
            <person name="Grouzdev D."/>
        </authorList>
    </citation>
    <scope>NUCLEOTIDE SEQUENCE [LARGE SCALE GENOMIC DNA]</scope>
    <source>
        <strain evidence="2 3">9N</strain>
    </source>
</reference>
<dbReference type="RefSeq" id="WP_332079854.1">
    <property type="nucleotide sequence ID" value="NZ_JAZHYN010000001.1"/>
</dbReference>
<keyword evidence="2" id="KW-0808">Transferase</keyword>
<dbReference type="GO" id="GO:0032259">
    <property type="term" value="P:methylation"/>
    <property type="evidence" value="ECO:0007669"/>
    <property type="project" value="UniProtKB-KW"/>
</dbReference>
<dbReference type="Proteomes" id="UP001350748">
    <property type="component" value="Unassembled WGS sequence"/>
</dbReference>